<dbReference type="InterPro" id="IPR023828">
    <property type="entry name" value="Peptidase_S8_Ser-AS"/>
</dbReference>
<feature type="signal peptide" evidence="4">
    <location>
        <begin position="1"/>
        <end position="21"/>
    </location>
</feature>
<organism evidence="5 6">
    <name type="scientific">Aspergillus niger (strain ATCC 1015 / CBS 113.46 / FGSC A1144 / LSHB Ac4 / NCTC 3858a / NRRL 328 / USDA 3528.7)</name>
    <dbReference type="NCBI Taxonomy" id="380704"/>
    <lineage>
        <taxon>Eukaryota</taxon>
        <taxon>Fungi</taxon>
        <taxon>Dikarya</taxon>
        <taxon>Ascomycota</taxon>
        <taxon>Pezizomycotina</taxon>
        <taxon>Eurotiomycetes</taxon>
        <taxon>Eurotiomycetidae</taxon>
        <taxon>Eurotiales</taxon>
        <taxon>Aspergillaceae</taxon>
        <taxon>Aspergillus</taxon>
        <taxon>Aspergillus subgen. Circumdati</taxon>
    </lineage>
</organism>
<evidence type="ECO:0000313" key="5">
    <source>
        <dbReference type="EMBL" id="EHA27742.1"/>
    </source>
</evidence>
<dbReference type="EC" id="3.4.21.62" evidence="5"/>
<evidence type="ECO:0000313" key="6">
    <source>
        <dbReference type="Proteomes" id="UP000009038"/>
    </source>
</evidence>
<keyword evidence="4" id="KW-0732">Signal</keyword>
<dbReference type="OrthoDB" id="4470623at2759"/>
<dbReference type="PROSITE" id="PS00138">
    <property type="entry name" value="SUBTILASE_SER"/>
    <property type="match status" value="1"/>
</dbReference>
<dbReference type="AlphaFoldDB" id="G3XPD4"/>
<accession>G3XPD4</accession>
<sequence>MKMKLNLSALTLLVLAPTLQGLPILGGNTNYSINGTSISSPNISAAVPAQASTPPPSIPNPDSGLTNLISLLQHLNEQAVVLQKTLSTVGLDKNSIPSIRAQTQAITATGDASIAQALALDYLDTHDSTRVTLKTVVLKPIFGHLLTIIKDKKISLCEMEYCKEMHDWVGVMRVRALSLCVAVTGIVKIPDGLLIEVAWASVDRRFPAILVEFHGPFS</sequence>
<feature type="chain" id="PRO_5003459816" evidence="4">
    <location>
        <begin position="22"/>
        <end position="218"/>
    </location>
</feature>
<evidence type="ECO:0000256" key="2">
    <source>
        <dbReference type="ARBA" id="ARBA00022801"/>
    </source>
</evidence>
<evidence type="ECO:0000256" key="4">
    <source>
        <dbReference type="SAM" id="SignalP"/>
    </source>
</evidence>
<gene>
    <name evidence="5" type="ORF">ASPNIDRAFT_41685</name>
</gene>
<dbReference type="GO" id="GO:0006508">
    <property type="term" value="P:proteolysis"/>
    <property type="evidence" value="ECO:0007669"/>
    <property type="project" value="UniProtKB-KW"/>
</dbReference>
<dbReference type="HOGENOM" id="CLU_1266620_0_0_1"/>
<dbReference type="EMBL" id="ACJE01000002">
    <property type="protein sequence ID" value="EHA27742.1"/>
    <property type="molecule type" value="Genomic_DNA"/>
</dbReference>
<evidence type="ECO:0000256" key="1">
    <source>
        <dbReference type="ARBA" id="ARBA00022670"/>
    </source>
</evidence>
<dbReference type="GO" id="GO:0004252">
    <property type="term" value="F:serine-type endopeptidase activity"/>
    <property type="evidence" value="ECO:0007669"/>
    <property type="project" value="UniProtKB-EC"/>
</dbReference>
<reference evidence="5 6" key="1">
    <citation type="journal article" date="2011" name="Genome Res.">
        <title>Comparative genomics of citric-acid-producing Aspergillus niger ATCC 1015 versus enzyme-producing CBS 513.88.</title>
        <authorList>
            <person name="Andersen M.R."/>
            <person name="Salazar M.P."/>
            <person name="Schaap P.J."/>
            <person name="van de Vondervoort P.J."/>
            <person name="Culley D."/>
            <person name="Thykaer J."/>
            <person name="Frisvad J.C."/>
            <person name="Nielsen K.F."/>
            <person name="Albang R."/>
            <person name="Albermann K."/>
            <person name="Berka R.M."/>
            <person name="Braus G.H."/>
            <person name="Braus-Stromeyer S.A."/>
            <person name="Corrochano L.M."/>
            <person name="Dai Z."/>
            <person name="van Dijck P.W."/>
            <person name="Hofmann G."/>
            <person name="Lasure L.L."/>
            <person name="Magnuson J.K."/>
            <person name="Menke H."/>
            <person name="Meijer M."/>
            <person name="Meijer S.L."/>
            <person name="Nielsen J.B."/>
            <person name="Nielsen M.L."/>
            <person name="van Ooyen A.J."/>
            <person name="Pel H.J."/>
            <person name="Poulsen L."/>
            <person name="Samson R.A."/>
            <person name="Stam H."/>
            <person name="Tsang A."/>
            <person name="van den Brink J.M."/>
            <person name="Atkins A."/>
            <person name="Aerts A."/>
            <person name="Shapiro H."/>
            <person name="Pangilinan J."/>
            <person name="Salamov A."/>
            <person name="Lou Y."/>
            <person name="Lindquist E."/>
            <person name="Lucas S."/>
            <person name="Grimwood J."/>
            <person name="Grigoriev I.V."/>
            <person name="Kubicek C.P."/>
            <person name="Martinez D."/>
            <person name="van Peij N.N."/>
            <person name="Roubos J.A."/>
            <person name="Nielsen J."/>
            <person name="Baker S.E."/>
        </authorList>
    </citation>
    <scope>NUCLEOTIDE SEQUENCE [LARGE SCALE GENOMIC DNA]</scope>
    <source>
        <strain evidence="6">ATCC 1015 / CBS 113.46 / FGSC A1144 / LSHB Ac4 / NCTC 3858a / NRRL 328 / USDA 3528.7</strain>
    </source>
</reference>
<name>G3XPD4_ASPNA</name>
<keyword evidence="2 5" id="KW-0378">Hydrolase</keyword>
<keyword evidence="3" id="KW-0720">Serine protease</keyword>
<protein>
    <submittedName>
        <fullName evidence="5">Peptidase</fullName>
        <ecNumber evidence="5">3.4.21.62</ecNumber>
    </submittedName>
</protein>
<evidence type="ECO:0000256" key="3">
    <source>
        <dbReference type="ARBA" id="ARBA00022825"/>
    </source>
</evidence>
<proteinExistence type="predicted"/>
<comment type="caution">
    <text evidence="5">The sequence shown here is derived from an EMBL/GenBank/DDBJ whole genome shotgun (WGS) entry which is preliminary data.</text>
</comment>
<keyword evidence="1" id="KW-0645">Protease</keyword>
<dbReference type="Proteomes" id="UP000009038">
    <property type="component" value="Unassembled WGS sequence"/>
</dbReference>